<sequence length="799" mass="83034">MPGPAVEAAAARGGGHDGGRGKVAAWEKTYLDVLGVCCTAEVALVERLLSPIDGVRAVTVVVPSRTVIVEHDAAAVSNLHIVKVLNKAGLEASIRAYAGTGGGGRWPGPFIVACGALLAASLFAPLLPALRWLALAAACVGSQPMLLRALAAAGNLTMDINILMLIAVAGAVALGNYTEAGAIVFLFTVAEWLETLACAKASAGMLSLVSAVPKHAVLAETGQVVGMRDVSVGTVVAVKTGEVVPVVGGQSEVDESSLTGESFPVPKQPRSEVWAGTINLDGYISVRTTALAENSMVARMERLVEVAQSSRSKTQRLIDACAKYYTPGTPARLKQWFQLSLVLLVSACPCALVLSTPVATFCALLRAARMGLLIKGGGVLESLGEVRVAAFDKTGTITRGEFSIGDFHVVGNKVEMDQLLYWVSSMESKSSHPMAAALVEYSQTKSIRPEPEKVTEFHVYHGEVIYGVISGKHIYIGNRKIMARSSCQAPVQEMGDHKGVSIGHVICDGDFVGLFSLSDDCRTGAAKAIKELRSMGINSELHSELLPEDKVRLVTELRASAGATLMVGDGMNDAPALAMADVGLAMGLSGSAAAVETSHATLMSGDILRVPKAVRLGRRTRRTIAANVAFSVGAKAAVLALAVAWRPVLWVAVLADVGTCLLVVLHSMLLLRDAAAAGRPCCGGAARPKPAKQGPGDHGCHRCQKQCKPPEHSVVITIPTQAVAEHRKEASDAAAAPPPAICAPHGNGEDEVCVIISARTPGCSSKARSRCGSPRDAGCKDAAGCCSGGKESVSSPLVC</sequence>
<keyword evidence="4" id="KW-1278">Translocase</keyword>
<dbReference type="SUPFAM" id="SSF55008">
    <property type="entry name" value="HMA, heavy metal-associated domain"/>
    <property type="match status" value="1"/>
</dbReference>
<dbReference type="GO" id="GO:0016887">
    <property type="term" value="F:ATP hydrolysis activity"/>
    <property type="evidence" value="ECO:0007669"/>
    <property type="project" value="InterPro"/>
</dbReference>
<dbReference type="Gene3D" id="3.40.1110.10">
    <property type="entry name" value="Calcium-transporting ATPase, cytoplasmic domain N"/>
    <property type="match status" value="1"/>
</dbReference>
<dbReference type="InterPro" id="IPR006121">
    <property type="entry name" value="HMA_dom"/>
</dbReference>
<dbReference type="PROSITE" id="PS50846">
    <property type="entry name" value="HMA_2"/>
    <property type="match status" value="1"/>
</dbReference>
<dbReference type="InterPro" id="IPR036163">
    <property type="entry name" value="HMA_dom_sf"/>
</dbReference>
<dbReference type="Proteomes" id="UP000823388">
    <property type="component" value="Chromosome 2N"/>
</dbReference>
<dbReference type="InterPro" id="IPR036412">
    <property type="entry name" value="HAD-like_sf"/>
</dbReference>
<gene>
    <name evidence="12" type="ORF">PVAP13_2NG101700</name>
</gene>
<dbReference type="GO" id="GO:0046872">
    <property type="term" value="F:metal ion binding"/>
    <property type="evidence" value="ECO:0007669"/>
    <property type="project" value="InterPro"/>
</dbReference>
<evidence type="ECO:0000256" key="4">
    <source>
        <dbReference type="ARBA" id="ARBA00022967"/>
    </source>
</evidence>
<dbReference type="EMBL" id="CM029040">
    <property type="protein sequence ID" value="KAG2632704.1"/>
    <property type="molecule type" value="Genomic_DNA"/>
</dbReference>
<feature type="domain" description="HMA" evidence="11">
    <location>
        <begin position="27"/>
        <end position="93"/>
    </location>
</feature>
<dbReference type="InterPro" id="IPR001757">
    <property type="entry name" value="P_typ_ATPase"/>
</dbReference>
<evidence type="ECO:0000259" key="11">
    <source>
        <dbReference type="PROSITE" id="PS50846"/>
    </source>
</evidence>
<dbReference type="InterPro" id="IPR008250">
    <property type="entry name" value="ATPase_P-typ_transduc_dom_A_sf"/>
</dbReference>
<feature type="region of interest" description="Disordered" evidence="9">
    <location>
        <begin position="1"/>
        <end position="20"/>
    </location>
</feature>
<dbReference type="PANTHER" id="PTHR48085:SF7">
    <property type="entry name" value="HMA DOMAIN-CONTAINING PROTEIN"/>
    <property type="match status" value="1"/>
</dbReference>
<evidence type="ECO:0000313" key="12">
    <source>
        <dbReference type="EMBL" id="KAG2632704.1"/>
    </source>
</evidence>
<evidence type="ECO:0000256" key="3">
    <source>
        <dbReference type="ARBA" id="ARBA00022692"/>
    </source>
</evidence>
<dbReference type="SUPFAM" id="SSF56784">
    <property type="entry name" value="HAD-like"/>
    <property type="match status" value="1"/>
</dbReference>
<dbReference type="FunFam" id="3.40.1110.10:FF:000043">
    <property type="entry name" value="Putative cadmium/zinc-transporting ATPase 3"/>
    <property type="match status" value="1"/>
</dbReference>
<dbReference type="CDD" id="cd00371">
    <property type="entry name" value="HMA"/>
    <property type="match status" value="1"/>
</dbReference>
<dbReference type="InterPro" id="IPR018303">
    <property type="entry name" value="ATPase_P-typ_P_site"/>
</dbReference>
<dbReference type="InterPro" id="IPR023299">
    <property type="entry name" value="ATPase_P-typ_cyto_dom_N"/>
</dbReference>
<dbReference type="GO" id="GO:0016463">
    <property type="term" value="F:P-type zinc transporter activity"/>
    <property type="evidence" value="ECO:0007669"/>
    <property type="project" value="UniProtKB-EC"/>
</dbReference>
<evidence type="ECO:0000256" key="6">
    <source>
        <dbReference type="ARBA" id="ARBA00023136"/>
    </source>
</evidence>
<feature type="transmembrane region" description="Helical" evidence="10">
    <location>
        <begin position="336"/>
        <end position="365"/>
    </location>
</feature>
<dbReference type="InterPro" id="IPR059000">
    <property type="entry name" value="ATPase_P-type_domA"/>
</dbReference>
<reference evidence="12 13" key="1">
    <citation type="submission" date="2020-05" db="EMBL/GenBank/DDBJ databases">
        <title>WGS assembly of Panicum virgatum.</title>
        <authorList>
            <person name="Lovell J.T."/>
            <person name="Jenkins J."/>
            <person name="Shu S."/>
            <person name="Juenger T.E."/>
            <person name="Schmutz J."/>
        </authorList>
    </citation>
    <scope>NUCLEOTIDE SEQUENCE [LARGE SCALE GENOMIC DNA]</scope>
    <source>
        <strain evidence="13">cv. AP13</strain>
    </source>
</reference>
<keyword evidence="3 10" id="KW-0812">Transmembrane</keyword>
<dbReference type="FunFam" id="3.30.70.100:FF:000022">
    <property type="entry name" value="Putative cadmium/zinc-transporting ATPase 3"/>
    <property type="match status" value="1"/>
</dbReference>
<dbReference type="Gene3D" id="3.30.70.100">
    <property type="match status" value="1"/>
</dbReference>
<proteinExistence type="inferred from homology"/>
<dbReference type="Pfam" id="PF00122">
    <property type="entry name" value="E1-E2_ATPase"/>
    <property type="match status" value="1"/>
</dbReference>
<dbReference type="PROSITE" id="PS00154">
    <property type="entry name" value="ATPASE_E1_E2"/>
    <property type="match status" value="1"/>
</dbReference>
<keyword evidence="6 10" id="KW-0472">Membrane</keyword>
<dbReference type="GO" id="GO:0005524">
    <property type="term" value="F:ATP binding"/>
    <property type="evidence" value="ECO:0007669"/>
    <property type="project" value="InterPro"/>
</dbReference>
<comment type="similarity">
    <text evidence="2">Belongs to the cation transport ATPase (P-type) (TC 3.A.3) family. Type IB subfamily.</text>
</comment>
<protein>
    <recommendedName>
        <fullName evidence="7">P-type Zn(2+) transporter</fullName>
        <ecNumber evidence="7">7.2.2.12</ecNumber>
    </recommendedName>
</protein>
<evidence type="ECO:0000256" key="7">
    <source>
        <dbReference type="ARBA" id="ARBA00039097"/>
    </source>
</evidence>
<evidence type="ECO:0000256" key="8">
    <source>
        <dbReference type="ARBA" id="ARBA00047308"/>
    </source>
</evidence>
<feature type="transmembrane region" description="Helical" evidence="10">
    <location>
        <begin position="624"/>
        <end position="643"/>
    </location>
</feature>
<dbReference type="GO" id="GO:0016020">
    <property type="term" value="C:membrane"/>
    <property type="evidence" value="ECO:0007669"/>
    <property type="project" value="UniProtKB-SubCell"/>
</dbReference>
<evidence type="ECO:0000313" key="13">
    <source>
        <dbReference type="Proteomes" id="UP000823388"/>
    </source>
</evidence>
<dbReference type="Gene3D" id="2.70.150.10">
    <property type="entry name" value="Calcium-transporting ATPase, cytoplasmic transduction domain A"/>
    <property type="match status" value="1"/>
</dbReference>
<dbReference type="SUPFAM" id="SSF81653">
    <property type="entry name" value="Calcium ATPase, transduction domain A"/>
    <property type="match status" value="1"/>
</dbReference>
<dbReference type="PANTHER" id="PTHR48085">
    <property type="entry name" value="CADMIUM/ZINC-TRANSPORTING ATPASE HMA2-RELATED"/>
    <property type="match status" value="1"/>
</dbReference>
<name>A0A8T0VHA7_PANVG</name>
<dbReference type="PRINTS" id="PR00119">
    <property type="entry name" value="CATATPASE"/>
</dbReference>
<keyword evidence="5 10" id="KW-1133">Transmembrane helix</keyword>
<feature type="transmembrane region" description="Helical" evidence="10">
    <location>
        <begin position="649"/>
        <end position="671"/>
    </location>
</feature>
<dbReference type="Gene3D" id="3.40.50.1000">
    <property type="entry name" value="HAD superfamily/HAD-like"/>
    <property type="match status" value="2"/>
</dbReference>
<accession>A0A8T0VHA7</accession>
<evidence type="ECO:0000256" key="10">
    <source>
        <dbReference type="SAM" id="Phobius"/>
    </source>
</evidence>
<evidence type="ECO:0000256" key="2">
    <source>
        <dbReference type="ARBA" id="ARBA00006024"/>
    </source>
</evidence>
<organism evidence="12 13">
    <name type="scientific">Panicum virgatum</name>
    <name type="common">Blackwell switchgrass</name>
    <dbReference type="NCBI Taxonomy" id="38727"/>
    <lineage>
        <taxon>Eukaryota</taxon>
        <taxon>Viridiplantae</taxon>
        <taxon>Streptophyta</taxon>
        <taxon>Embryophyta</taxon>
        <taxon>Tracheophyta</taxon>
        <taxon>Spermatophyta</taxon>
        <taxon>Magnoliopsida</taxon>
        <taxon>Liliopsida</taxon>
        <taxon>Poales</taxon>
        <taxon>Poaceae</taxon>
        <taxon>PACMAD clade</taxon>
        <taxon>Panicoideae</taxon>
        <taxon>Panicodae</taxon>
        <taxon>Paniceae</taxon>
        <taxon>Panicinae</taxon>
        <taxon>Panicum</taxon>
        <taxon>Panicum sect. Hiantes</taxon>
    </lineage>
</organism>
<dbReference type="InterPro" id="IPR023298">
    <property type="entry name" value="ATPase_P-typ_TM_dom_sf"/>
</dbReference>
<evidence type="ECO:0000256" key="1">
    <source>
        <dbReference type="ARBA" id="ARBA00004141"/>
    </source>
</evidence>
<dbReference type="InterPro" id="IPR023214">
    <property type="entry name" value="HAD_sf"/>
</dbReference>
<dbReference type="Pfam" id="PF00702">
    <property type="entry name" value="Hydrolase"/>
    <property type="match status" value="2"/>
</dbReference>
<dbReference type="SUPFAM" id="SSF81665">
    <property type="entry name" value="Calcium ATPase, transmembrane domain M"/>
    <property type="match status" value="1"/>
</dbReference>
<comment type="caution">
    <text evidence="12">The sequence shown here is derived from an EMBL/GenBank/DDBJ whole genome shotgun (WGS) entry which is preliminary data.</text>
</comment>
<evidence type="ECO:0000256" key="9">
    <source>
        <dbReference type="SAM" id="MobiDB-lite"/>
    </source>
</evidence>
<dbReference type="AlphaFoldDB" id="A0A8T0VHA7"/>
<dbReference type="InterPro" id="IPR051014">
    <property type="entry name" value="Cation_Transport_ATPase_IB"/>
</dbReference>
<dbReference type="EC" id="7.2.2.12" evidence="7"/>
<dbReference type="NCBIfam" id="TIGR01494">
    <property type="entry name" value="ATPase_P-type"/>
    <property type="match status" value="2"/>
</dbReference>
<comment type="subcellular location">
    <subcellularLocation>
        <location evidence="1">Membrane</location>
        <topology evidence="1">Multi-pass membrane protein</topology>
    </subcellularLocation>
</comment>
<comment type="catalytic activity">
    <reaction evidence="8">
        <text>Zn(2+)(in) + ATP + H2O = Zn(2+)(out) + ADP + phosphate + H(+)</text>
        <dbReference type="Rhea" id="RHEA:20621"/>
        <dbReference type="ChEBI" id="CHEBI:15377"/>
        <dbReference type="ChEBI" id="CHEBI:15378"/>
        <dbReference type="ChEBI" id="CHEBI:29105"/>
        <dbReference type="ChEBI" id="CHEBI:30616"/>
        <dbReference type="ChEBI" id="CHEBI:43474"/>
        <dbReference type="ChEBI" id="CHEBI:456216"/>
        <dbReference type="EC" id="7.2.2.12"/>
    </reaction>
</comment>
<evidence type="ECO:0000256" key="5">
    <source>
        <dbReference type="ARBA" id="ARBA00022989"/>
    </source>
</evidence>
<keyword evidence="13" id="KW-1185">Reference proteome</keyword>